<sequence length="564" mass="64843">MPIEQLPHDLLYLIIYGYILKDFHRSVAVTQKDTPRWRCMYSSQDIRSLRLVSSYFNAHVVNDPRYWVQITMRGKGTIHLAHLALTRSKECPLNITLLTKFVRRSPNVDYTEHWHSHAEGFKVIAQGLSRCTHLYLSLARGLETEATNIPPNPYSAPVLRVLTLIEESAFAERSFHDDRRNRTPDPPEPATRLFHPILNLLHDTGLPALTDLYIVNLDIYRADSHAASCIPFESLRTLNFTFNRHNWAFRYIPDTFLGTVLTRCTQIDSLYIDFAASLETIPDRDIYEFGRTCRTLSLKLVQFSGAWNRSLELSNTTHLTISGTLGFAHPPVAQRIVLDFLQGCPRLEFLDFSIRDARDDWAPVLVRRGAFEHLTQLVLEMNQSFTYILLASFSFPALQLLAIEPLGRFPNEHVGDYFTLHVVEKIDQFNALTTFGTRKGKDVFDLSVSLWSLVRKMPELQTLNLFGYFISGEIFTTFGIRQDSTNEFLCPKLETIIMLSEFTEEMELSEQAGWVHNIRKDPLIRIPARQTTPIIRTGLKDTGGWFRMWLSGHDLYTKLIGTQA</sequence>
<name>A0A166D1T5_9AGAM</name>
<evidence type="ECO:0000313" key="1">
    <source>
        <dbReference type="EMBL" id="KZT38047.1"/>
    </source>
</evidence>
<dbReference type="EMBL" id="KV428071">
    <property type="protein sequence ID" value="KZT38047.1"/>
    <property type="molecule type" value="Genomic_DNA"/>
</dbReference>
<organism evidence="1 2">
    <name type="scientific">Sistotremastrum suecicum HHB10207 ss-3</name>
    <dbReference type="NCBI Taxonomy" id="1314776"/>
    <lineage>
        <taxon>Eukaryota</taxon>
        <taxon>Fungi</taxon>
        <taxon>Dikarya</taxon>
        <taxon>Basidiomycota</taxon>
        <taxon>Agaricomycotina</taxon>
        <taxon>Agaricomycetes</taxon>
        <taxon>Sistotremastrales</taxon>
        <taxon>Sistotremastraceae</taxon>
        <taxon>Sistotremastrum</taxon>
    </lineage>
</organism>
<dbReference type="Gene3D" id="3.80.10.10">
    <property type="entry name" value="Ribonuclease Inhibitor"/>
    <property type="match status" value="1"/>
</dbReference>
<proteinExistence type="predicted"/>
<evidence type="ECO:0000313" key="2">
    <source>
        <dbReference type="Proteomes" id="UP000076798"/>
    </source>
</evidence>
<keyword evidence="2" id="KW-1185">Reference proteome</keyword>
<dbReference type="InterPro" id="IPR032675">
    <property type="entry name" value="LRR_dom_sf"/>
</dbReference>
<accession>A0A166D1T5</accession>
<gene>
    <name evidence="1" type="ORF">SISSUDRAFT_1047647</name>
</gene>
<evidence type="ECO:0008006" key="3">
    <source>
        <dbReference type="Google" id="ProtNLM"/>
    </source>
</evidence>
<dbReference type="Proteomes" id="UP000076798">
    <property type="component" value="Unassembled WGS sequence"/>
</dbReference>
<dbReference type="AlphaFoldDB" id="A0A166D1T5"/>
<reference evidence="1 2" key="1">
    <citation type="journal article" date="2016" name="Mol. Biol. Evol.">
        <title>Comparative Genomics of Early-Diverging Mushroom-Forming Fungi Provides Insights into the Origins of Lignocellulose Decay Capabilities.</title>
        <authorList>
            <person name="Nagy L.G."/>
            <person name="Riley R."/>
            <person name="Tritt A."/>
            <person name="Adam C."/>
            <person name="Daum C."/>
            <person name="Floudas D."/>
            <person name="Sun H."/>
            <person name="Yadav J.S."/>
            <person name="Pangilinan J."/>
            <person name="Larsson K.H."/>
            <person name="Matsuura K."/>
            <person name="Barry K."/>
            <person name="Labutti K."/>
            <person name="Kuo R."/>
            <person name="Ohm R.A."/>
            <person name="Bhattacharya S.S."/>
            <person name="Shirouzu T."/>
            <person name="Yoshinaga Y."/>
            <person name="Martin F.M."/>
            <person name="Grigoriev I.V."/>
            <person name="Hibbett D.S."/>
        </authorList>
    </citation>
    <scope>NUCLEOTIDE SEQUENCE [LARGE SCALE GENOMIC DNA]</scope>
    <source>
        <strain evidence="1 2">HHB10207 ss-3</strain>
    </source>
</reference>
<protein>
    <recommendedName>
        <fullName evidence="3">F-box domain-containing protein</fullName>
    </recommendedName>
</protein>
<dbReference type="SUPFAM" id="SSF52047">
    <property type="entry name" value="RNI-like"/>
    <property type="match status" value="1"/>
</dbReference>